<keyword evidence="2" id="KW-1185">Reference proteome</keyword>
<accession>A0AAV9WRS3</accession>
<dbReference type="AlphaFoldDB" id="A0AAV9WRS3"/>
<dbReference type="Proteomes" id="UP001365542">
    <property type="component" value="Unassembled WGS sequence"/>
</dbReference>
<protein>
    <submittedName>
        <fullName evidence="1">Uncharacterized protein</fullName>
    </submittedName>
</protein>
<proteinExistence type="predicted"/>
<reference evidence="1 2" key="1">
    <citation type="submission" date="2019-10" db="EMBL/GenBank/DDBJ databases">
        <authorList>
            <person name="Palmer J.M."/>
        </authorList>
    </citation>
    <scope>NUCLEOTIDE SEQUENCE [LARGE SCALE GENOMIC DNA]</scope>
    <source>
        <strain evidence="1 2">TWF694</strain>
    </source>
</reference>
<dbReference type="EMBL" id="JAVHJO010000019">
    <property type="protein sequence ID" value="KAK6523286.1"/>
    <property type="molecule type" value="Genomic_DNA"/>
</dbReference>
<comment type="caution">
    <text evidence="1">The sequence shown here is derived from an EMBL/GenBank/DDBJ whole genome shotgun (WGS) entry which is preliminary data.</text>
</comment>
<gene>
    <name evidence="1" type="ORF">TWF694_006174</name>
</gene>
<name>A0AAV9WRS3_9PEZI</name>
<evidence type="ECO:0000313" key="2">
    <source>
        <dbReference type="Proteomes" id="UP001365542"/>
    </source>
</evidence>
<organism evidence="1 2">
    <name type="scientific">Orbilia ellipsospora</name>
    <dbReference type="NCBI Taxonomy" id="2528407"/>
    <lineage>
        <taxon>Eukaryota</taxon>
        <taxon>Fungi</taxon>
        <taxon>Dikarya</taxon>
        <taxon>Ascomycota</taxon>
        <taxon>Pezizomycotina</taxon>
        <taxon>Orbiliomycetes</taxon>
        <taxon>Orbiliales</taxon>
        <taxon>Orbiliaceae</taxon>
        <taxon>Orbilia</taxon>
    </lineage>
</organism>
<sequence>MEEDEECVDVLQMRLEASVTDVTDDQLELVLGGMGWVLRANQTKPNGGEEKVPCAKERFGGMAGL</sequence>
<evidence type="ECO:0000313" key="1">
    <source>
        <dbReference type="EMBL" id="KAK6523286.1"/>
    </source>
</evidence>